<organism evidence="1 2">
    <name type="scientific">Streptomyces sudanensis</name>
    <dbReference type="NCBI Taxonomy" id="436397"/>
    <lineage>
        <taxon>Bacteria</taxon>
        <taxon>Bacillati</taxon>
        <taxon>Actinomycetota</taxon>
        <taxon>Actinomycetes</taxon>
        <taxon>Kitasatosporales</taxon>
        <taxon>Streptomycetaceae</taxon>
        <taxon>Streptomyces</taxon>
    </lineage>
</organism>
<dbReference type="RefSeq" id="WP_158684316.1">
    <property type="nucleotide sequence ID" value="NZ_CP095474.1"/>
</dbReference>
<evidence type="ECO:0000313" key="1">
    <source>
        <dbReference type="EMBL" id="URN16512.1"/>
    </source>
</evidence>
<dbReference type="EMBL" id="CP095474">
    <property type="protein sequence ID" value="URN16512.1"/>
    <property type="molecule type" value="Genomic_DNA"/>
</dbReference>
<evidence type="ECO:0008006" key="3">
    <source>
        <dbReference type="Google" id="ProtNLM"/>
    </source>
</evidence>
<proteinExistence type="predicted"/>
<gene>
    <name evidence="1" type="ORF">MW084_11820</name>
</gene>
<dbReference type="Proteomes" id="UP001056383">
    <property type="component" value="Chromosome"/>
</dbReference>
<name>A0ABY4TC32_9ACTN</name>
<accession>A0ABY4TC32</accession>
<protein>
    <recommendedName>
        <fullName evidence="3">Restriction endonuclease</fullName>
    </recommendedName>
</protein>
<keyword evidence="2" id="KW-1185">Reference proteome</keyword>
<sequence length="370" mass="41265">MTSQFDKPLAEFEDSLELPQGFTSRNPDNVDGHAVSAIAWLAHQRPERQNFWPALCLAFIAQAERLLCHLGTDQKKDAFTTIDRKKTSAAKAVDQLVWITPDGTEVPVRRFYNAAAEVIIARMRREHPSAPGHATSKWLMYEPLISHIFSTTPGGRLAIAEWIWQMGVLARPKTVNTAHRTRQPRPFLAIIESLDTGSGTTGGAMFQAMVYGYLYADSPTLTVVSQKVNTGSRRAGVIGDVSGYLGEHVVLAAEAKDKHLGKSDEADLYTFIEESSAFPDLDAVVFARSFDSHITAKLEENKVRTFSTEEMIRTVRLWDVPKQENAVRAMRFFLGQIQKNQRLVSRVEEFLLELNANSPSSPTELASETD</sequence>
<evidence type="ECO:0000313" key="2">
    <source>
        <dbReference type="Proteomes" id="UP001056383"/>
    </source>
</evidence>
<reference evidence="1" key="1">
    <citation type="submission" date="2022-04" db="EMBL/GenBank/DDBJ databases">
        <title>Systematic whole-genome sequencing reveals an unexpected diversity among actinomycetoma pathogens and provides insights into their antibacterial susceptibilities.</title>
        <authorList>
            <person name="Watson A.K."/>
            <person name="Kepplinger B."/>
            <person name="Bakhiet S.M."/>
            <person name="Mhmoud N.A."/>
            <person name="Chapman J."/>
            <person name="Allenby N."/>
            <person name="Mickiewicz K."/>
            <person name="Goodfellow M."/>
            <person name="Fahal A.H."/>
            <person name="Errington J."/>
        </authorList>
    </citation>
    <scope>NUCLEOTIDE SEQUENCE</scope>
    <source>
        <strain evidence="1">SD 504</strain>
    </source>
</reference>